<evidence type="ECO:0000313" key="2">
    <source>
        <dbReference type="Proteomes" id="UP001597263"/>
    </source>
</evidence>
<organism evidence="1 2">
    <name type="scientific">Pseudochrobactrum kiredjianiae</name>
    <dbReference type="NCBI Taxonomy" id="386305"/>
    <lineage>
        <taxon>Bacteria</taxon>
        <taxon>Pseudomonadati</taxon>
        <taxon>Pseudomonadota</taxon>
        <taxon>Alphaproteobacteria</taxon>
        <taxon>Hyphomicrobiales</taxon>
        <taxon>Brucellaceae</taxon>
        <taxon>Pseudochrobactrum</taxon>
    </lineage>
</organism>
<reference evidence="2" key="1">
    <citation type="journal article" date="2019" name="Int. J. Syst. Evol. Microbiol.">
        <title>The Global Catalogue of Microorganisms (GCM) 10K type strain sequencing project: providing services to taxonomists for standard genome sequencing and annotation.</title>
        <authorList>
            <consortium name="The Broad Institute Genomics Platform"/>
            <consortium name="The Broad Institute Genome Sequencing Center for Infectious Disease"/>
            <person name="Wu L."/>
            <person name="Ma J."/>
        </authorList>
    </citation>
    <scope>NUCLEOTIDE SEQUENCE [LARGE SCALE GENOMIC DNA]</scope>
    <source>
        <strain evidence="2">CCUG 49584</strain>
    </source>
</reference>
<accession>A0ABW3V6H4</accession>
<dbReference type="Proteomes" id="UP001597263">
    <property type="component" value="Unassembled WGS sequence"/>
</dbReference>
<gene>
    <name evidence="1" type="ORF">ACFQ35_13900</name>
</gene>
<comment type="caution">
    <text evidence="1">The sequence shown here is derived from an EMBL/GenBank/DDBJ whole genome shotgun (WGS) entry which is preliminary data.</text>
</comment>
<keyword evidence="2" id="KW-1185">Reference proteome</keyword>
<dbReference type="Pfam" id="PF11162">
    <property type="entry name" value="DUF2946"/>
    <property type="match status" value="1"/>
</dbReference>
<protein>
    <recommendedName>
        <fullName evidence="3">DUF2946 domain-containing protein</fullName>
    </recommendedName>
</protein>
<dbReference type="InterPro" id="IPR021333">
    <property type="entry name" value="DUF2946"/>
</dbReference>
<name>A0ABW3V6H4_9HYPH</name>
<dbReference type="RefSeq" id="WP_289384685.1">
    <property type="nucleotide sequence ID" value="NZ_JAUCBM010000001.1"/>
</dbReference>
<proteinExistence type="predicted"/>
<evidence type="ECO:0000313" key="1">
    <source>
        <dbReference type="EMBL" id="MFD1228232.1"/>
    </source>
</evidence>
<evidence type="ECO:0008006" key="3">
    <source>
        <dbReference type="Google" id="ProtNLM"/>
    </source>
</evidence>
<sequence>MMVQTTKNKQVWIRILCVLALVLLSFAHKPVDVSAPLLQMTMKSGTAADPVFIRYETMPDGSIVSICVSENSAASDQHHKSHNMMADCEACRISAGFALVMPPATGGPVVTKDTSDSVRRTAYVLPRARDYPPAAPPQAPPLLA</sequence>
<dbReference type="EMBL" id="JBHTMA010000040">
    <property type="protein sequence ID" value="MFD1228232.1"/>
    <property type="molecule type" value="Genomic_DNA"/>
</dbReference>